<organism evidence="11 12">
    <name type="scientific">Dactylosporangium aurantiacum</name>
    <dbReference type="NCBI Taxonomy" id="35754"/>
    <lineage>
        <taxon>Bacteria</taxon>
        <taxon>Bacillati</taxon>
        <taxon>Actinomycetota</taxon>
        <taxon>Actinomycetes</taxon>
        <taxon>Micromonosporales</taxon>
        <taxon>Micromonosporaceae</taxon>
        <taxon>Dactylosporangium</taxon>
    </lineage>
</organism>
<dbReference type="Pfam" id="PF07730">
    <property type="entry name" value="HisKA_3"/>
    <property type="match status" value="1"/>
</dbReference>
<evidence type="ECO:0000256" key="3">
    <source>
        <dbReference type="ARBA" id="ARBA00022553"/>
    </source>
</evidence>
<dbReference type="KEGG" id="daur:Daura_17065"/>
<evidence type="ECO:0000256" key="4">
    <source>
        <dbReference type="ARBA" id="ARBA00022679"/>
    </source>
</evidence>
<dbReference type="EMBL" id="CP073767">
    <property type="protein sequence ID" value="UWZ57721.1"/>
    <property type="molecule type" value="Genomic_DNA"/>
</dbReference>
<dbReference type="InterPro" id="IPR050482">
    <property type="entry name" value="Sensor_HK_TwoCompSys"/>
</dbReference>
<keyword evidence="3" id="KW-0597">Phosphoprotein</keyword>
<keyword evidence="5" id="KW-0547">Nucleotide-binding</keyword>
<gene>
    <name evidence="11" type="ORF">Daura_17065</name>
</gene>
<dbReference type="RefSeq" id="WP_033360906.1">
    <property type="nucleotide sequence ID" value="NZ_CP073767.1"/>
</dbReference>
<sequence>MVAAPRPVSWLPYVMYGAVLLAGLHDQARGHGGIARAAALAAAVGALAALEPLQRRGGAPPAVLLAARTALCVLVAALDGSGLSNLLFLLVPFTAYFAYGRRVAVTLAVALVAVPAGWATIVEPRWYRDGEHLTDVLMLGVGMALAVAMASAAVGERDSRARLRLALAEVAELSAAAERGRVARDLHDSLGHHLTAVSIQLEKATAFRDLDAAAAEQAVRDARSAAARALDEVRGAVRTLAQPFSLSGALAELADGGGPCTVDVEVLGDERELPVAARVALFRAAQEGVTNARRHAGAARVTVRATIGDDAARLVVADDGHGFAEGATDGFGLRGMRERVAAVGGSVDVTGTSGVTLTVTVPRRAA</sequence>
<dbReference type="InterPro" id="IPR003594">
    <property type="entry name" value="HATPase_dom"/>
</dbReference>
<feature type="transmembrane region" description="Helical" evidence="9">
    <location>
        <begin position="103"/>
        <end position="121"/>
    </location>
</feature>
<dbReference type="AlphaFoldDB" id="A0A9Q9ILE8"/>
<evidence type="ECO:0000256" key="6">
    <source>
        <dbReference type="ARBA" id="ARBA00022777"/>
    </source>
</evidence>
<dbReference type="CDD" id="cd16917">
    <property type="entry name" value="HATPase_UhpB-NarQ-NarX-like"/>
    <property type="match status" value="1"/>
</dbReference>
<evidence type="ECO:0000259" key="10">
    <source>
        <dbReference type="SMART" id="SM00387"/>
    </source>
</evidence>
<dbReference type="SMART" id="SM00387">
    <property type="entry name" value="HATPase_c"/>
    <property type="match status" value="1"/>
</dbReference>
<dbReference type="Gene3D" id="3.30.565.10">
    <property type="entry name" value="Histidine kinase-like ATPase, C-terminal domain"/>
    <property type="match status" value="1"/>
</dbReference>
<keyword evidence="7" id="KW-0067">ATP-binding</keyword>
<dbReference type="OrthoDB" id="227596at2"/>
<feature type="transmembrane region" description="Helical" evidence="9">
    <location>
        <begin position="62"/>
        <end position="91"/>
    </location>
</feature>
<dbReference type="Gene3D" id="1.20.5.1930">
    <property type="match status" value="1"/>
</dbReference>
<evidence type="ECO:0000256" key="8">
    <source>
        <dbReference type="ARBA" id="ARBA00023012"/>
    </source>
</evidence>
<comment type="catalytic activity">
    <reaction evidence="1">
        <text>ATP + protein L-histidine = ADP + protein N-phospho-L-histidine.</text>
        <dbReference type="EC" id="2.7.13.3"/>
    </reaction>
</comment>
<dbReference type="GO" id="GO:0000155">
    <property type="term" value="F:phosphorelay sensor kinase activity"/>
    <property type="evidence" value="ECO:0007669"/>
    <property type="project" value="InterPro"/>
</dbReference>
<evidence type="ECO:0000256" key="9">
    <source>
        <dbReference type="SAM" id="Phobius"/>
    </source>
</evidence>
<feature type="transmembrane region" description="Helical" evidence="9">
    <location>
        <begin position="33"/>
        <end position="50"/>
    </location>
</feature>
<dbReference type="GO" id="GO:0005524">
    <property type="term" value="F:ATP binding"/>
    <property type="evidence" value="ECO:0007669"/>
    <property type="project" value="UniProtKB-KW"/>
</dbReference>
<dbReference type="GO" id="GO:0046983">
    <property type="term" value="F:protein dimerization activity"/>
    <property type="evidence" value="ECO:0007669"/>
    <property type="project" value="InterPro"/>
</dbReference>
<name>A0A9Q9ILE8_9ACTN</name>
<dbReference type="EC" id="2.7.13.3" evidence="2"/>
<dbReference type="SUPFAM" id="SSF55874">
    <property type="entry name" value="ATPase domain of HSP90 chaperone/DNA topoisomerase II/histidine kinase"/>
    <property type="match status" value="1"/>
</dbReference>
<keyword evidence="9" id="KW-0472">Membrane</keyword>
<dbReference type="InterPro" id="IPR036890">
    <property type="entry name" value="HATPase_C_sf"/>
</dbReference>
<keyword evidence="6 11" id="KW-0418">Kinase</keyword>
<proteinExistence type="predicted"/>
<feature type="domain" description="Histidine kinase/HSP90-like ATPase" evidence="10">
    <location>
        <begin position="276"/>
        <end position="365"/>
    </location>
</feature>
<keyword evidence="9" id="KW-0812">Transmembrane</keyword>
<dbReference type="InterPro" id="IPR011712">
    <property type="entry name" value="Sig_transdc_His_kin_sub3_dim/P"/>
</dbReference>
<dbReference type="PANTHER" id="PTHR24421">
    <property type="entry name" value="NITRATE/NITRITE SENSOR PROTEIN NARX-RELATED"/>
    <property type="match status" value="1"/>
</dbReference>
<dbReference type="Pfam" id="PF02518">
    <property type="entry name" value="HATPase_c"/>
    <property type="match status" value="1"/>
</dbReference>
<dbReference type="GO" id="GO:0016020">
    <property type="term" value="C:membrane"/>
    <property type="evidence" value="ECO:0007669"/>
    <property type="project" value="InterPro"/>
</dbReference>
<evidence type="ECO:0000256" key="7">
    <source>
        <dbReference type="ARBA" id="ARBA00022840"/>
    </source>
</evidence>
<evidence type="ECO:0000256" key="1">
    <source>
        <dbReference type="ARBA" id="ARBA00000085"/>
    </source>
</evidence>
<evidence type="ECO:0000313" key="12">
    <source>
        <dbReference type="Proteomes" id="UP001058003"/>
    </source>
</evidence>
<feature type="transmembrane region" description="Helical" evidence="9">
    <location>
        <begin position="136"/>
        <end position="155"/>
    </location>
</feature>
<protein>
    <recommendedName>
        <fullName evidence="2">histidine kinase</fullName>
        <ecNumber evidence="2">2.7.13.3</ecNumber>
    </recommendedName>
</protein>
<keyword evidence="9" id="KW-1133">Transmembrane helix</keyword>
<dbReference type="PANTHER" id="PTHR24421:SF10">
    <property type="entry name" value="NITRATE_NITRITE SENSOR PROTEIN NARQ"/>
    <property type="match status" value="1"/>
</dbReference>
<evidence type="ECO:0000313" key="11">
    <source>
        <dbReference type="EMBL" id="UWZ57721.1"/>
    </source>
</evidence>
<evidence type="ECO:0000256" key="2">
    <source>
        <dbReference type="ARBA" id="ARBA00012438"/>
    </source>
</evidence>
<accession>A0A9Q9ILE8</accession>
<keyword evidence="12" id="KW-1185">Reference proteome</keyword>
<dbReference type="Proteomes" id="UP001058003">
    <property type="component" value="Chromosome"/>
</dbReference>
<keyword evidence="4" id="KW-0808">Transferase</keyword>
<evidence type="ECO:0000256" key="5">
    <source>
        <dbReference type="ARBA" id="ARBA00022741"/>
    </source>
</evidence>
<feature type="transmembrane region" description="Helical" evidence="9">
    <location>
        <begin position="6"/>
        <end position="24"/>
    </location>
</feature>
<keyword evidence="8" id="KW-0902">Two-component regulatory system</keyword>
<reference evidence="11" key="1">
    <citation type="submission" date="2021-04" db="EMBL/GenBank/DDBJ databases">
        <title>Dactylosporangium aurantiacum NRRL B-8018 full assembly.</title>
        <authorList>
            <person name="Hartkoorn R.C."/>
            <person name="Beaudoing E."/>
            <person name="Hot D."/>
        </authorList>
    </citation>
    <scope>NUCLEOTIDE SEQUENCE</scope>
    <source>
        <strain evidence="11">NRRL B-8018</strain>
    </source>
</reference>